<dbReference type="KEGG" id="eiv:EIN_107300"/>
<gene>
    <name evidence="1" type="ORF">EIN_107300</name>
</gene>
<dbReference type="EMBL" id="KB206512">
    <property type="protein sequence ID" value="ELP90231.1"/>
    <property type="molecule type" value="Genomic_DNA"/>
</dbReference>
<dbReference type="OrthoDB" id="31391at2759"/>
<dbReference type="AlphaFoldDB" id="A0A0A1U754"/>
<dbReference type="GeneID" id="14889209"/>
<reference evidence="1 2" key="1">
    <citation type="submission" date="2012-10" db="EMBL/GenBank/DDBJ databases">
        <authorList>
            <person name="Zafar N."/>
            <person name="Inman J."/>
            <person name="Hall N."/>
            <person name="Lorenzi H."/>
            <person name="Caler E."/>
        </authorList>
    </citation>
    <scope>NUCLEOTIDE SEQUENCE [LARGE SCALE GENOMIC DNA]</scope>
    <source>
        <strain evidence="1 2">IP1</strain>
    </source>
</reference>
<protein>
    <submittedName>
        <fullName evidence="1">Uncharacterized protein</fullName>
    </submittedName>
</protein>
<keyword evidence="2" id="KW-1185">Reference proteome</keyword>
<organism evidence="1 2">
    <name type="scientific">Entamoeba invadens IP1</name>
    <dbReference type="NCBI Taxonomy" id="370355"/>
    <lineage>
        <taxon>Eukaryota</taxon>
        <taxon>Amoebozoa</taxon>
        <taxon>Evosea</taxon>
        <taxon>Archamoebae</taxon>
        <taxon>Mastigamoebida</taxon>
        <taxon>Entamoebidae</taxon>
        <taxon>Entamoeba</taxon>
    </lineage>
</organism>
<accession>A0A0A1U754</accession>
<dbReference type="VEuPathDB" id="AmoebaDB:EIN_107300"/>
<evidence type="ECO:0000313" key="2">
    <source>
        <dbReference type="Proteomes" id="UP000014680"/>
    </source>
</evidence>
<dbReference type="Proteomes" id="UP000014680">
    <property type="component" value="Unassembled WGS sequence"/>
</dbReference>
<evidence type="ECO:0000313" key="1">
    <source>
        <dbReference type="EMBL" id="ELP90231.1"/>
    </source>
</evidence>
<name>A0A0A1U754_ENTIV</name>
<dbReference type="RefSeq" id="XP_004257002.1">
    <property type="nucleotide sequence ID" value="XM_004256954.1"/>
</dbReference>
<proteinExistence type="predicted"/>
<sequence>MSRLEMIYLMQVSLYLPTFSDVITFIQVNHSTNSAVTSLKVNPWLTSTLDVEKFYDFFHPDTLNCNFLPVSFGYLSKPIFIRNYKIECTPEIIENITLKICEKMTNFIIGSSSKFGTNDPQKLFQLIVETYRQKVTMSINCFVKFLDYFDHYETCEDFKKIFPKNVSIYFDLKFGTNTFETRTHAAINLPFNRINELPMKYSTQIDINWTNGGSFIGNVVSTQNCRNYSNNIDIENFNYYVPYIQNNALIFQTKNLIQNSDLQKIEKIVEKCEATKTHFVGKVYDLSLLHLPKCVKSLLLKNEYITNSFERLEKQDDCVILPEVFEVEEFVSENVTIQFSNCFDTVKKVEMTNTQIIKKKQTETPENCDKLQVWERELQFPFVNVEELKLVNLNGISYEHLEPLKQVSLYNVRNSEFSINKECAKNIACKGCSNCTLNIDCELCETFEFNSCLNFTFNFLNTKNNKLSAKFANSSYSKISSETDFIKSLSIYNCKDFEIAKNTKIEKLVKLVGVIVQDVVFEALLNYVDIDFTHTRSVLLFNIENFIFPNTFKNCEIVTIEYCNNCQFNFNNSNMKHLKIISSKAINFKGNFNSLEEVEYLDSTYTFPTDFDISKHPICPLKCTESETRELCSSEEYEKLKQICLTKDSRTPSQTSSLVFPQTTVYPNQTNFNIVQQNLEKNGNLNGFVLRSVRRNIFGEVVTEQKNGICVNPSLPQNATTENVKVNSRNFFIKNCICTTLLIEQHIDFLPNIKLENFIGKFPDFSSNAFGRVEMKNCNFVTVFVFGIVNSALNVVELKMRNCTNFDIELMSKTKEVDIVESNGSINFLTREGKYNRIHFERSQIQMINSSGMFHNVGDLCFDATELPMLFEKMCLNNLVMKNIDNVPDQINITSKSATFEKCKNLSLMIGNETEQVVLKMCKRCFVMSKKPENITQIESSDVEIFDGIDALTQRLNQVSNADNPQQNLFGAPFGYSRNTLTGFGFH</sequence>